<comment type="caution">
    <text evidence="4">The sequence shown here is derived from an EMBL/GenBank/DDBJ whole genome shotgun (WGS) entry which is preliminary data.</text>
</comment>
<dbReference type="Proteomes" id="UP000256379">
    <property type="component" value="Unassembled WGS sequence"/>
</dbReference>
<dbReference type="HAMAP" id="MF_01385">
    <property type="entry name" value="UreF"/>
    <property type="match status" value="1"/>
</dbReference>
<evidence type="ECO:0000256" key="3">
    <source>
        <dbReference type="HAMAP-Rule" id="MF_01385"/>
    </source>
</evidence>
<dbReference type="PANTHER" id="PTHR33620:SF1">
    <property type="entry name" value="UREASE ACCESSORY PROTEIN F"/>
    <property type="match status" value="1"/>
</dbReference>
<comment type="similarity">
    <text evidence="3">Belongs to the UreF family.</text>
</comment>
<keyword evidence="2 3" id="KW-0143">Chaperone</keyword>
<organism evidence="4 5">
    <name type="scientific">Helicobacter didelphidarum</name>
    <dbReference type="NCBI Taxonomy" id="2040648"/>
    <lineage>
        <taxon>Bacteria</taxon>
        <taxon>Pseudomonadati</taxon>
        <taxon>Campylobacterota</taxon>
        <taxon>Epsilonproteobacteria</taxon>
        <taxon>Campylobacterales</taxon>
        <taxon>Helicobacteraceae</taxon>
        <taxon>Helicobacter</taxon>
    </lineage>
</organism>
<dbReference type="Gene3D" id="1.10.4190.10">
    <property type="entry name" value="Urease accessory protein UreF"/>
    <property type="match status" value="1"/>
</dbReference>
<dbReference type="GO" id="GO:0005737">
    <property type="term" value="C:cytoplasm"/>
    <property type="evidence" value="ECO:0007669"/>
    <property type="project" value="UniProtKB-SubCell"/>
</dbReference>
<keyword evidence="3" id="KW-0963">Cytoplasm</keyword>
<dbReference type="PIRSF" id="PIRSF009467">
    <property type="entry name" value="Ureas_acces_UreF"/>
    <property type="match status" value="1"/>
</dbReference>
<dbReference type="GO" id="GO:0016151">
    <property type="term" value="F:nickel cation binding"/>
    <property type="evidence" value="ECO:0007669"/>
    <property type="project" value="UniProtKB-UniRule"/>
</dbReference>
<protein>
    <recommendedName>
        <fullName evidence="3">Urease accessory protein UreF</fullName>
    </recommendedName>
</protein>
<comment type="function">
    <text evidence="3">Required for maturation of urease via the functional incorporation of the urease nickel metallocenter.</text>
</comment>
<sequence length="225" mass="25476">MTIQNNFLLLQINDSLFPIGSFQHSFGLESFVQKGLVCNENDMLCFMQSYLVDSLLYSDLLALKLCYEYANNLEKILEIESLLFALTTPQEIREANAKLGIRFIKTIEAMLDKNGKIWRNYVLHTLKPTHATSYGVFCADNGIDFDRAISSYLYAQSANMVVNGVKLIPLSQDSGQSILYNLQNVFIDVIAKIKSLGQESLGNNAPNYDIFAIIHQNLYSRLYMS</sequence>
<evidence type="ECO:0000256" key="2">
    <source>
        <dbReference type="ARBA" id="ARBA00023186"/>
    </source>
</evidence>
<comment type="subcellular location">
    <subcellularLocation>
        <location evidence="3">Cytoplasm</location>
    </subcellularLocation>
</comment>
<evidence type="ECO:0000256" key="1">
    <source>
        <dbReference type="ARBA" id="ARBA00022988"/>
    </source>
</evidence>
<accession>A0A3D8ILW6</accession>
<evidence type="ECO:0000313" key="5">
    <source>
        <dbReference type="Proteomes" id="UP000256379"/>
    </source>
</evidence>
<keyword evidence="1 3" id="KW-0996">Nickel insertion</keyword>
<keyword evidence="5" id="KW-1185">Reference proteome</keyword>
<reference evidence="4 5" key="1">
    <citation type="submission" date="2018-04" db="EMBL/GenBank/DDBJ databases">
        <title>Novel Campyloabacter and Helicobacter Species and Strains.</title>
        <authorList>
            <person name="Mannion A.J."/>
            <person name="Shen Z."/>
            <person name="Fox J.G."/>
        </authorList>
    </citation>
    <scope>NUCLEOTIDE SEQUENCE [LARGE SCALE GENOMIC DNA]</scope>
    <source>
        <strain evidence="4 5">MIT 17-337</strain>
    </source>
</reference>
<dbReference type="PANTHER" id="PTHR33620">
    <property type="entry name" value="UREASE ACCESSORY PROTEIN F"/>
    <property type="match status" value="1"/>
</dbReference>
<dbReference type="Pfam" id="PF01730">
    <property type="entry name" value="UreF"/>
    <property type="match status" value="1"/>
</dbReference>
<dbReference type="EMBL" id="NXLQ01000006">
    <property type="protein sequence ID" value="RDU66219.1"/>
    <property type="molecule type" value="Genomic_DNA"/>
</dbReference>
<comment type="subunit">
    <text evidence="3">UreH, UreF and UreG form a complex that acts as a GTP-hydrolysis-dependent molecular chaperone, activating the urease apoprotein by helping to assemble the nickel containing metallocenter of UreC. The UreE protein probably delivers the nickel.</text>
</comment>
<dbReference type="OrthoDB" id="9798772at2"/>
<gene>
    <name evidence="3" type="primary">ureF</name>
    <name evidence="4" type="ORF">CQA53_04200</name>
</gene>
<dbReference type="AlphaFoldDB" id="A0A3D8ILW6"/>
<evidence type="ECO:0000313" key="4">
    <source>
        <dbReference type="EMBL" id="RDU66219.1"/>
    </source>
</evidence>
<name>A0A3D8ILW6_9HELI</name>
<dbReference type="RefSeq" id="WP_115542779.1">
    <property type="nucleotide sequence ID" value="NZ_NXLQ01000006.1"/>
</dbReference>
<proteinExistence type="inferred from homology"/>
<dbReference type="InterPro" id="IPR002639">
    <property type="entry name" value="UreF"/>
</dbReference>
<dbReference type="InterPro" id="IPR038277">
    <property type="entry name" value="UreF_sf"/>
</dbReference>